<dbReference type="PANTHER" id="PTHR37464">
    <property type="entry name" value="BLL2463 PROTEIN"/>
    <property type="match status" value="1"/>
</dbReference>
<dbReference type="CDD" id="cd03143">
    <property type="entry name" value="A4_beta-galactosidase_middle_domain"/>
    <property type="match status" value="1"/>
</dbReference>
<accession>A0ABS1FEE0</accession>
<dbReference type="Pfam" id="PF07584">
    <property type="entry name" value="BatA"/>
    <property type="match status" value="1"/>
</dbReference>
<comment type="caution">
    <text evidence="4">The sequence shown here is derived from an EMBL/GenBank/DDBJ whole genome shotgun (WGS) entry which is preliminary data.</text>
</comment>
<feature type="transmembrane region" description="Helical" evidence="1">
    <location>
        <begin position="61"/>
        <end position="83"/>
    </location>
</feature>
<protein>
    <submittedName>
        <fullName evidence="4">DUF4159 domain-containing protein</fullName>
    </submittedName>
</protein>
<dbReference type="SUPFAM" id="SSF52317">
    <property type="entry name" value="Class I glutamine amidotransferase-like"/>
    <property type="match status" value="1"/>
</dbReference>
<dbReference type="InterPro" id="IPR024163">
    <property type="entry name" value="Aerotolerance_reg_N"/>
</dbReference>
<evidence type="ECO:0000259" key="3">
    <source>
        <dbReference type="Pfam" id="PF13709"/>
    </source>
</evidence>
<keyword evidence="1" id="KW-0812">Transmembrane</keyword>
<evidence type="ECO:0000313" key="4">
    <source>
        <dbReference type="EMBL" id="MBK1841798.1"/>
    </source>
</evidence>
<dbReference type="NCBIfam" id="TIGR02226">
    <property type="entry name" value="two_anch"/>
    <property type="match status" value="1"/>
</dbReference>
<evidence type="ECO:0000313" key="5">
    <source>
        <dbReference type="Proteomes" id="UP000652760"/>
    </source>
</evidence>
<reference evidence="5" key="1">
    <citation type="submission" date="2021-01" db="EMBL/GenBank/DDBJ databases">
        <title>Genome public.</title>
        <authorList>
            <person name="Liu C."/>
            <person name="Sun Q."/>
        </authorList>
    </citation>
    <scope>NUCLEOTIDE SEQUENCE [LARGE SCALE GENOMIC DNA]</scope>
    <source>
        <strain evidence="5">YIM B02556</strain>
    </source>
</reference>
<keyword evidence="1" id="KW-1133">Transmembrane helix</keyword>
<evidence type="ECO:0000259" key="2">
    <source>
        <dbReference type="Pfam" id="PF07584"/>
    </source>
</evidence>
<proteinExistence type="predicted"/>
<feature type="domain" description="Aerotolerance regulator N-terminal" evidence="2">
    <location>
        <begin position="7"/>
        <end position="81"/>
    </location>
</feature>
<dbReference type="Gene3D" id="3.40.50.12140">
    <property type="entry name" value="Domain of unknown function DUF4159"/>
    <property type="match status" value="1"/>
</dbReference>
<feature type="transmembrane region" description="Helical" evidence="1">
    <location>
        <begin position="6"/>
        <end position="28"/>
    </location>
</feature>
<dbReference type="Pfam" id="PF13709">
    <property type="entry name" value="DUF4159"/>
    <property type="match status" value="1"/>
</dbReference>
<dbReference type="RefSeq" id="WP_200198407.1">
    <property type="nucleotide sequence ID" value="NZ_JAENHM010000073.1"/>
</dbReference>
<name>A0ABS1FEE0_9PROT</name>
<evidence type="ECO:0000256" key="1">
    <source>
        <dbReference type="SAM" id="Phobius"/>
    </source>
</evidence>
<sequence>MLGLGPIAFAAPWVLTALAALPVLWWLLRVTPPAPRTIQFPAIRLLRDLIAREETPARTPWWLLLLRLIVAALIILALAGPLLNPRAALPGGGPLLLVVDNGWAAGRDWPTRKRTMDELIAQADRQQRPVILLPTAPAADGTPIHASAVLPAPEARRLAQAMVPLPWPTDRAAALDALKAVAELAGGRGSIHAVWLSDGVGDRQAAALAAGLQRLGSADVLDDSAERPPHLLLPPSSEGTALTARIVRADPSRPEPVTVRLTAADGRLLTRQTVGFEPGQKLREVHLDVPTELRNDAASLRVEGDTTAGATVLLDERWRRRPVGLVSGRSEGESQPLLSDLYYLERALSPYNEVRRGETLDLLKRDLAVLILSDIGALTGTEVQDIEDWVKKGGVLVRFAGPRLAQHADTLVPERLRIGDRALGGALSWSEPAKLQPFPPKSPFEGLTIPPDVQVNRQVLAEPALDLADRTWARLADGTPLVTSQKRGDGWVVLVHTTASPDWSNLPLSGLFVDMLRRLVALSSGVTGTAATTSLDPVEVLDGTGRLVPPPPTAFPIPGNAGADVIGPRHPPGFYGTDDARRALNLSAAVTTIDPLPPLPAGVGRDGYGGRGEVPLKPSLLAAALALLSIDLLIALALRGLLRPPSLRRGAGGAAAGLLLALALSSAPRPAHALDPNLDQDKAVKVTAETYLAYVQTGDSGVDDTARAGLEGLVSVLGLRTAVEAAGAVGVDPERDELAFYPLLYWPVSDRQKALSDQARQRVNEYMRSGGTILFDTRDQAPGGGPAVLQRLVQGLDIPPLAPVSQDHVLRKSFYLLTDFPGRYAGGQLWIEAREGAANDGVSSVVIGGNDWASAWAVGRNGQPMFAVIPGGERQREMAYRFGVNLVMYALTGNYKADQVHVPAILERLGQ</sequence>
<dbReference type="InterPro" id="IPR029062">
    <property type="entry name" value="Class_I_gatase-like"/>
</dbReference>
<dbReference type="Proteomes" id="UP000652760">
    <property type="component" value="Unassembled WGS sequence"/>
</dbReference>
<feature type="domain" description="DUF4159" evidence="3">
    <location>
        <begin position="692"/>
        <end position="891"/>
    </location>
</feature>
<organism evidence="4 5">
    <name type="scientific">Azospirillum endophyticum</name>
    <dbReference type="NCBI Taxonomy" id="2800326"/>
    <lineage>
        <taxon>Bacteria</taxon>
        <taxon>Pseudomonadati</taxon>
        <taxon>Pseudomonadota</taxon>
        <taxon>Alphaproteobacteria</taxon>
        <taxon>Rhodospirillales</taxon>
        <taxon>Azospirillaceae</taxon>
        <taxon>Azospirillum</taxon>
    </lineage>
</organism>
<keyword evidence="1" id="KW-0472">Membrane</keyword>
<dbReference type="InterPro" id="IPR025297">
    <property type="entry name" value="DUF4159"/>
</dbReference>
<dbReference type="EMBL" id="JAENHM010000073">
    <property type="protein sequence ID" value="MBK1841798.1"/>
    <property type="molecule type" value="Genomic_DNA"/>
</dbReference>
<gene>
    <name evidence="4" type="ORF">JHL17_30820</name>
</gene>
<dbReference type="PANTHER" id="PTHR37464:SF1">
    <property type="entry name" value="BLL2463 PROTEIN"/>
    <property type="match status" value="1"/>
</dbReference>
<dbReference type="Gene3D" id="3.40.50.880">
    <property type="match status" value="1"/>
</dbReference>
<keyword evidence="5" id="KW-1185">Reference proteome</keyword>
<dbReference type="InterPro" id="IPR011933">
    <property type="entry name" value="Double_TM_dom"/>
</dbReference>